<keyword evidence="8" id="KW-0902">Two-component regulatory system</keyword>
<dbReference type="EMBL" id="CP020867">
    <property type="protein sequence ID" value="ARJ56632.1"/>
    <property type="molecule type" value="Genomic_DNA"/>
</dbReference>
<dbReference type="InterPro" id="IPR036097">
    <property type="entry name" value="HisK_dim/P_sf"/>
</dbReference>
<dbReference type="Proteomes" id="UP000192902">
    <property type="component" value="Chromosome"/>
</dbReference>
<dbReference type="InterPro" id="IPR005467">
    <property type="entry name" value="His_kinase_dom"/>
</dbReference>
<dbReference type="AlphaFoldDB" id="A0A1W6BX19"/>
<keyword evidence="6 10" id="KW-0418">Kinase</keyword>
<sequence length="339" mass="38650">MDKNILQSLDSKDKQTLQKGLENLIEQTYVIEHEYKILNENYNSLKAMVSEIIEVLPTALWILDTQKNIILQNREALNHSNLLKQIKLEKKHYELEFEGQFYIVKIITQNQKTIISATDISDEKRNERLASMGSVAAHLAHEIRNPIGSISLLTSTLFSRSELKNKHIVLEIQKAISRVERIVNSTLLFTKGVHINASEFNLLELKDECEQAINSYNFSSAIEFEIIFLDLKIKADKALLSLVLQNLIYNGIDAIEENENPKPKIKIIASIEKNSLIIRVYDNGCEIKDENLVFEAFKTTKLKGNGLGLSLSKEIIKAHNGELGFEKEPKNFYLSLPLV</sequence>
<dbReference type="RefSeq" id="WP_027305442.1">
    <property type="nucleotide sequence ID" value="NZ_CP020867.1"/>
</dbReference>
<dbReference type="GO" id="GO:0000155">
    <property type="term" value="F:phosphorelay sensor kinase activity"/>
    <property type="evidence" value="ECO:0007669"/>
    <property type="project" value="InterPro"/>
</dbReference>
<dbReference type="PANTHER" id="PTHR43065">
    <property type="entry name" value="SENSOR HISTIDINE KINASE"/>
    <property type="match status" value="1"/>
</dbReference>
<dbReference type="EC" id="2.7.13.3" evidence="2"/>
<evidence type="ECO:0000313" key="10">
    <source>
        <dbReference type="EMBL" id="ARJ56632.1"/>
    </source>
</evidence>
<dbReference type="eggNOG" id="COG0642">
    <property type="taxonomic scope" value="Bacteria"/>
</dbReference>
<dbReference type="PRINTS" id="PR00344">
    <property type="entry name" value="BCTRLSENSOR"/>
</dbReference>
<dbReference type="SUPFAM" id="SSF47384">
    <property type="entry name" value="Homodimeric domain of signal transducing histidine kinase"/>
    <property type="match status" value="1"/>
</dbReference>
<evidence type="ECO:0000256" key="4">
    <source>
        <dbReference type="ARBA" id="ARBA00022679"/>
    </source>
</evidence>
<evidence type="ECO:0000256" key="8">
    <source>
        <dbReference type="ARBA" id="ARBA00023012"/>
    </source>
</evidence>
<dbReference type="CDD" id="cd00082">
    <property type="entry name" value="HisKA"/>
    <property type="match status" value="1"/>
</dbReference>
<evidence type="ECO:0000259" key="9">
    <source>
        <dbReference type="PROSITE" id="PS50109"/>
    </source>
</evidence>
<evidence type="ECO:0000256" key="1">
    <source>
        <dbReference type="ARBA" id="ARBA00000085"/>
    </source>
</evidence>
<dbReference type="Gene3D" id="3.30.565.10">
    <property type="entry name" value="Histidine kinase-like ATPase, C-terminal domain"/>
    <property type="match status" value="1"/>
</dbReference>
<dbReference type="InterPro" id="IPR036890">
    <property type="entry name" value="HATPase_C_sf"/>
</dbReference>
<keyword evidence="4" id="KW-0808">Transferase</keyword>
<evidence type="ECO:0000256" key="5">
    <source>
        <dbReference type="ARBA" id="ARBA00022741"/>
    </source>
</evidence>
<evidence type="ECO:0000256" key="6">
    <source>
        <dbReference type="ARBA" id="ARBA00022777"/>
    </source>
</evidence>
<dbReference type="SMART" id="SM00387">
    <property type="entry name" value="HATPase_c"/>
    <property type="match status" value="1"/>
</dbReference>
<gene>
    <name evidence="10" type="primary">flgS</name>
    <name evidence="10" type="ORF">CCUN_1031</name>
</gene>
<feature type="domain" description="Histidine kinase" evidence="9">
    <location>
        <begin position="138"/>
        <end position="339"/>
    </location>
</feature>
<dbReference type="SUPFAM" id="SSF55874">
    <property type="entry name" value="ATPase domain of HSP90 chaperone/DNA topoisomerase II/histidine kinase"/>
    <property type="match status" value="1"/>
</dbReference>
<evidence type="ECO:0000256" key="3">
    <source>
        <dbReference type="ARBA" id="ARBA00022553"/>
    </source>
</evidence>
<dbReference type="PANTHER" id="PTHR43065:SF10">
    <property type="entry name" value="PEROXIDE STRESS-ACTIVATED HISTIDINE KINASE MAK3"/>
    <property type="match status" value="1"/>
</dbReference>
<dbReference type="SMART" id="SM00388">
    <property type="entry name" value="HisKA"/>
    <property type="match status" value="1"/>
</dbReference>
<organism evidence="10 11">
    <name type="scientific">Campylobacter cuniculorum DSM 23162 = LMG 24588</name>
    <dbReference type="NCBI Taxonomy" id="1121267"/>
    <lineage>
        <taxon>Bacteria</taxon>
        <taxon>Pseudomonadati</taxon>
        <taxon>Campylobacterota</taxon>
        <taxon>Epsilonproteobacteria</taxon>
        <taxon>Campylobacterales</taxon>
        <taxon>Campylobacteraceae</taxon>
        <taxon>Campylobacter</taxon>
    </lineage>
</organism>
<keyword evidence="7" id="KW-0067">ATP-binding</keyword>
<evidence type="ECO:0000256" key="2">
    <source>
        <dbReference type="ARBA" id="ARBA00012438"/>
    </source>
</evidence>
<dbReference type="OrthoDB" id="9805967at2"/>
<dbReference type="PROSITE" id="PS50109">
    <property type="entry name" value="HIS_KIN"/>
    <property type="match status" value="1"/>
</dbReference>
<dbReference type="InterPro" id="IPR003661">
    <property type="entry name" value="HisK_dim/P_dom"/>
</dbReference>
<dbReference type="Pfam" id="PF02518">
    <property type="entry name" value="HATPase_c"/>
    <property type="match status" value="1"/>
</dbReference>
<proteinExistence type="predicted"/>
<dbReference type="InterPro" id="IPR004358">
    <property type="entry name" value="Sig_transdc_His_kin-like_C"/>
</dbReference>
<dbReference type="GO" id="GO:0005524">
    <property type="term" value="F:ATP binding"/>
    <property type="evidence" value="ECO:0007669"/>
    <property type="project" value="UniProtKB-KW"/>
</dbReference>
<evidence type="ECO:0000313" key="11">
    <source>
        <dbReference type="Proteomes" id="UP000192902"/>
    </source>
</evidence>
<protein>
    <recommendedName>
        <fullName evidence="2">histidine kinase</fullName>
        <ecNumber evidence="2">2.7.13.3</ecNumber>
    </recommendedName>
</protein>
<dbReference type="KEGG" id="ccun:CCUN_1031"/>
<name>A0A1W6BX19_9BACT</name>
<dbReference type="Pfam" id="PF00512">
    <property type="entry name" value="HisKA"/>
    <property type="match status" value="1"/>
</dbReference>
<dbReference type="InterPro" id="IPR003594">
    <property type="entry name" value="HATPase_dom"/>
</dbReference>
<keyword evidence="5" id="KW-0547">Nucleotide-binding</keyword>
<dbReference type="STRING" id="1121267.CCUN_1031"/>
<dbReference type="Gene3D" id="1.10.287.130">
    <property type="match status" value="1"/>
</dbReference>
<evidence type="ECO:0000256" key="7">
    <source>
        <dbReference type="ARBA" id="ARBA00022840"/>
    </source>
</evidence>
<accession>A0A1W6BX19</accession>
<reference evidence="10 11" key="1">
    <citation type="submission" date="2017-04" db="EMBL/GenBank/DDBJ databases">
        <title>Complete genome sequence of the Campylobacter cuniculorum type strain LMG24588.</title>
        <authorList>
            <person name="Miller W.G."/>
            <person name="Yee E."/>
            <person name="Revez J."/>
            <person name="Bono J.L."/>
            <person name="Rossi M."/>
        </authorList>
    </citation>
    <scope>NUCLEOTIDE SEQUENCE [LARGE SCALE GENOMIC DNA]</scope>
    <source>
        <strain evidence="10 11">LMG 24588</strain>
    </source>
</reference>
<keyword evidence="3" id="KW-0597">Phosphoprotein</keyword>
<comment type="catalytic activity">
    <reaction evidence="1">
        <text>ATP + protein L-histidine = ADP + protein N-phospho-L-histidine.</text>
        <dbReference type="EC" id="2.7.13.3"/>
    </reaction>
</comment>